<dbReference type="EMBL" id="DUZY01000008">
    <property type="protein sequence ID" value="DAD46760.1"/>
    <property type="molecule type" value="Genomic_DNA"/>
</dbReference>
<comment type="caution">
    <text evidence="1">The sequence shown here is derived from an EMBL/GenBank/DDBJ whole genome shotgun (WGS) entry which is preliminary data.</text>
</comment>
<sequence>MKITVESRRKLEKVHADQRASPVLSSTLDKLLVVTCEIWAVGNKL</sequence>
<evidence type="ECO:0000313" key="2">
    <source>
        <dbReference type="Proteomes" id="UP000607653"/>
    </source>
</evidence>
<dbReference type="Proteomes" id="UP000607653">
    <property type="component" value="Unassembled WGS sequence"/>
</dbReference>
<gene>
    <name evidence="1" type="ORF">HUJ06_016697</name>
</gene>
<evidence type="ECO:0000313" key="1">
    <source>
        <dbReference type="EMBL" id="DAD46760.1"/>
    </source>
</evidence>
<name>A0A822ZQJ5_NELNU</name>
<dbReference type="AlphaFoldDB" id="A0A822ZQJ5"/>
<keyword evidence="2" id="KW-1185">Reference proteome</keyword>
<accession>A0A822ZQJ5</accession>
<protein>
    <submittedName>
        <fullName evidence="1">Uncharacterized protein</fullName>
    </submittedName>
</protein>
<organism evidence="1 2">
    <name type="scientific">Nelumbo nucifera</name>
    <name type="common">Sacred lotus</name>
    <dbReference type="NCBI Taxonomy" id="4432"/>
    <lineage>
        <taxon>Eukaryota</taxon>
        <taxon>Viridiplantae</taxon>
        <taxon>Streptophyta</taxon>
        <taxon>Embryophyta</taxon>
        <taxon>Tracheophyta</taxon>
        <taxon>Spermatophyta</taxon>
        <taxon>Magnoliopsida</taxon>
        <taxon>Proteales</taxon>
        <taxon>Nelumbonaceae</taxon>
        <taxon>Nelumbo</taxon>
    </lineage>
</organism>
<proteinExistence type="predicted"/>
<reference evidence="1 2" key="1">
    <citation type="journal article" date="2020" name="Mol. Biol. Evol.">
        <title>Distinct Expression and Methylation Patterns for Genes with Different Fates following a Single Whole-Genome Duplication in Flowering Plants.</title>
        <authorList>
            <person name="Shi T."/>
            <person name="Rahmani R.S."/>
            <person name="Gugger P.F."/>
            <person name="Wang M."/>
            <person name="Li H."/>
            <person name="Zhang Y."/>
            <person name="Li Z."/>
            <person name="Wang Q."/>
            <person name="Van de Peer Y."/>
            <person name="Marchal K."/>
            <person name="Chen J."/>
        </authorList>
    </citation>
    <scope>NUCLEOTIDE SEQUENCE [LARGE SCALE GENOMIC DNA]</scope>
    <source>
        <tissue evidence="1">Leaf</tissue>
    </source>
</reference>